<keyword evidence="1" id="KW-0479">Metal-binding</keyword>
<protein>
    <recommendedName>
        <fullName evidence="4">CCHC-type domain-containing protein</fullName>
    </recommendedName>
</protein>
<feature type="region of interest" description="Disordered" evidence="3">
    <location>
        <begin position="1"/>
        <end position="26"/>
    </location>
</feature>
<feature type="coiled-coil region" evidence="2">
    <location>
        <begin position="33"/>
        <end position="82"/>
    </location>
</feature>
<dbReference type="GO" id="GO:0004190">
    <property type="term" value="F:aspartic-type endopeptidase activity"/>
    <property type="evidence" value="ECO:0007669"/>
    <property type="project" value="InterPro"/>
</dbReference>
<dbReference type="GO" id="GO:0003676">
    <property type="term" value="F:nucleic acid binding"/>
    <property type="evidence" value="ECO:0007669"/>
    <property type="project" value="InterPro"/>
</dbReference>
<gene>
    <name evidence="5" type="ORF">NQ315_016720</name>
</gene>
<comment type="caution">
    <text evidence="5">The sequence shown here is derived from an EMBL/GenBank/DDBJ whole genome shotgun (WGS) entry which is preliminary data.</text>
</comment>
<feature type="compositionally biased region" description="Basic and acidic residues" evidence="3">
    <location>
        <begin position="313"/>
        <end position="331"/>
    </location>
</feature>
<evidence type="ECO:0000313" key="6">
    <source>
        <dbReference type="Proteomes" id="UP001159042"/>
    </source>
</evidence>
<feature type="region of interest" description="Disordered" evidence="3">
    <location>
        <begin position="308"/>
        <end position="343"/>
    </location>
</feature>
<keyword evidence="2" id="KW-0175">Coiled coil</keyword>
<dbReference type="InterPro" id="IPR001969">
    <property type="entry name" value="Aspartic_peptidase_AS"/>
</dbReference>
<dbReference type="InterPro" id="IPR036875">
    <property type="entry name" value="Znf_CCHC_sf"/>
</dbReference>
<dbReference type="AlphaFoldDB" id="A0AAV8VF03"/>
<feature type="domain" description="CCHC-type" evidence="4">
    <location>
        <begin position="295"/>
        <end position="311"/>
    </location>
</feature>
<dbReference type="PROSITE" id="PS00141">
    <property type="entry name" value="ASP_PROTEASE"/>
    <property type="match status" value="1"/>
</dbReference>
<feature type="compositionally biased region" description="Basic residues" evidence="3">
    <location>
        <begin position="1"/>
        <end position="25"/>
    </location>
</feature>
<evidence type="ECO:0000259" key="4">
    <source>
        <dbReference type="PROSITE" id="PS50158"/>
    </source>
</evidence>
<evidence type="ECO:0000313" key="5">
    <source>
        <dbReference type="EMBL" id="KAJ8912763.1"/>
    </source>
</evidence>
<accession>A0AAV8VF03</accession>
<dbReference type="PANTHER" id="PTHR45823">
    <property type="entry name" value="T-SNARE COILED-COIL HOMOLOGY DOMAIN-CONTAINING PROTEIN"/>
    <property type="match status" value="1"/>
</dbReference>
<dbReference type="SUPFAM" id="SSF57756">
    <property type="entry name" value="Retrovirus zinc finger-like domains"/>
    <property type="match status" value="1"/>
</dbReference>
<dbReference type="InterPro" id="IPR001878">
    <property type="entry name" value="Znf_CCHC"/>
</dbReference>
<keyword evidence="6" id="KW-1185">Reference proteome</keyword>
<dbReference type="PROSITE" id="PS50158">
    <property type="entry name" value="ZF_CCHC"/>
    <property type="match status" value="1"/>
</dbReference>
<keyword evidence="1" id="KW-0863">Zinc-finger</keyword>
<sequence length="713" mass="81286">MKRSGVKNGKHWRKGGSKKKRRIKKDKQIEIIQEEVSTVRKEVQARIQEVQEEISTVRDEIEKQMDKKVQDLEQRILKKTTEECPGNEHKMPIHDNKFLKQQLLPMDEHQKAIELVLALRGKALQTLQNIPEEKQNDYSTVFGALELRFGSKYLSQVYQNQLKSRSQGPTETLQEFSTDIDRMVRLAYPEAPEEFIKQLNVQSFIDGVKDPELQQALRLGRFKTLSEAVIYGLEFEAAKNVSRRNKVREVKVIEPANNDEDKGSSQRILEEILALLKKSTDSNNNQASRNSRQIKCFGCGKIGHIQKNCRRRSNSEERHKETKGSTTEKENSGSGNAPFRNNESRVVQETLYGKKCDITVDTGATRSVVRRDMVPRTSINESSLRPILETAKGDQITVYENATINLGLGNTVLPMEKNHRIRLIMDEDVRIPGNSEAIVTAHLEGKPDGVDIFLVEPDASRHEDALVVKCLVDGRRTVPVRVANLNANRVTLKKGEAIGICEPVAKVTKLNPGQKSADYTTSPDVLQSFKKTWDQLSEEESSQHEATGYTPSMLLTGREMKLPIDLIYGKPLTDDEDGDRATLPEFVTNLEERLKTVHEFARNRLLLTSDRMKMHLDVKPGQNVFKDAVWLYQPQRKKGLSPKLQRPWEGPYLIVKMINDLVYRIHMSPKAKPKVVHVERLSLYRGKDPLTWRLHTRGCSGRTVLRRGAVLQE</sequence>
<evidence type="ECO:0000256" key="2">
    <source>
        <dbReference type="SAM" id="Coils"/>
    </source>
</evidence>
<dbReference type="GO" id="GO:0008270">
    <property type="term" value="F:zinc ion binding"/>
    <property type="evidence" value="ECO:0007669"/>
    <property type="project" value="UniProtKB-KW"/>
</dbReference>
<proteinExistence type="predicted"/>
<dbReference type="Pfam" id="PF22938">
    <property type="entry name" value="Integrase_p58_C"/>
    <property type="match status" value="1"/>
</dbReference>
<dbReference type="PANTHER" id="PTHR45823:SF1">
    <property type="entry name" value="T-SNARE COILED-COIL HOMOLOGY DOMAIN-CONTAINING PROTEIN"/>
    <property type="match status" value="1"/>
</dbReference>
<dbReference type="SMART" id="SM00343">
    <property type="entry name" value="ZnF_C2HC"/>
    <property type="match status" value="1"/>
</dbReference>
<dbReference type="GO" id="GO:0006508">
    <property type="term" value="P:proteolysis"/>
    <property type="evidence" value="ECO:0007669"/>
    <property type="project" value="InterPro"/>
</dbReference>
<feature type="compositionally biased region" description="Polar residues" evidence="3">
    <location>
        <begin position="332"/>
        <end position="343"/>
    </location>
</feature>
<dbReference type="Proteomes" id="UP001159042">
    <property type="component" value="Unassembled WGS sequence"/>
</dbReference>
<evidence type="ECO:0000256" key="1">
    <source>
        <dbReference type="PROSITE-ProRule" id="PRU00047"/>
    </source>
</evidence>
<organism evidence="5 6">
    <name type="scientific">Exocentrus adspersus</name>
    <dbReference type="NCBI Taxonomy" id="1586481"/>
    <lineage>
        <taxon>Eukaryota</taxon>
        <taxon>Metazoa</taxon>
        <taxon>Ecdysozoa</taxon>
        <taxon>Arthropoda</taxon>
        <taxon>Hexapoda</taxon>
        <taxon>Insecta</taxon>
        <taxon>Pterygota</taxon>
        <taxon>Neoptera</taxon>
        <taxon>Endopterygota</taxon>
        <taxon>Coleoptera</taxon>
        <taxon>Polyphaga</taxon>
        <taxon>Cucujiformia</taxon>
        <taxon>Chrysomeloidea</taxon>
        <taxon>Cerambycidae</taxon>
        <taxon>Lamiinae</taxon>
        <taxon>Acanthocinini</taxon>
        <taxon>Exocentrus</taxon>
    </lineage>
</organism>
<dbReference type="EMBL" id="JANEYG010000113">
    <property type="protein sequence ID" value="KAJ8912763.1"/>
    <property type="molecule type" value="Genomic_DNA"/>
</dbReference>
<keyword evidence="1" id="KW-0862">Zinc</keyword>
<evidence type="ECO:0000256" key="3">
    <source>
        <dbReference type="SAM" id="MobiDB-lite"/>
    </source>
</evidence>
<reference evidence="5 6" key="1">
    <citation type="journal article" date="2023" name="Insect Mol. Biol.">
        <title>Genome sequencing provides insights into the evolution of gene families encoding plant cell wall-degrading enzymes in longhorned beetles.</title>
        <authorList>
            <person name="Shin N.R."/>
            <person name="Okamura Y."/>
            <person name="Kirsch R."/>
            <person name="Pauchet Y."/>
        </authorList>
    </citation>
    <scope>NUCLEOTIDE SEQUENCE [LARGE SCALE GENOMIC DNA]</scope>
    <source>
        <strain evidence="5">EAD_L_NR</strain>
    </source>
</reference>
<name>A0AAV8VF03_9CUCU</name>
<dbReference type="InterPro" id="IPR054465">
    <property type="entry name" value="Integrase_p58-like_C"/>
</dbReference>